<evidence type="ECO:0000313" key="7">
    <source>
        <dbReference type="EMBL" id="KAF7558252.1"/>
    </source>
</evidence>
<evidence type="ECO:0000256" key="1">
    <source>
        <dbReference type="ARBA" id="ARBA00004141"/>
    </source>
</evidence>
<evidence type="ECO:0000313" key="8">
    <source>
        <dbReference type="Proteomes" id="UP000722485"/>
    </source>
</evidence>
<sequence>MTSDDQNKLEQTYTAGGHVEDRSQPALPVVHRRLANPSPLGLLSFATGIFLISSFGVHARGVQIPNVMISVLIFFGGACQYIVSIMEFVSGNTFGATVFASYAAFNVSYSMIYLPGSGIISAYTDPETGVLSPDFQQSLALYLWAWFILTVIFTIAAMRSSWILFLDLLALDVCLALLAVGNMVGSQTTTTAGYVFGYVVAALSYWAGCAGLFAGGVTPFEVPTFPMYKEV</sequence>
<protein>
    <submittedName>
        <fullName evidence="7">Uncharacterized protein</fullName>
    </submittedName>
</protein>
<dbReference type="Pfam" id="PF01184">
    <property type="entry name" value="Gpr1_Fun34_YaaH"/>
    <property type="match status" value="1"/>
</dbReference>
<accession>A0A9P5HP51</accession>
<keyword evidence="3 6" id="KW-0812">Transmembrane</keyword>
<dbReference type="EMBL" id="JAANBB010000001">
    <property type="protein sequence ID" value="KAF7558252.1"/>
    <property type="molecule type" value="Genomic_DNA"/>
</dbReference>
<evidence type="ECO:0000256" key="4">
    <source>
        <dbReference type="ARBA" id="ARBA00022989"/>
    </source>
</evidence>
<dbReference type="GO" id="GO:0005886">
    <property type="term" value="C:plasma membrane"/>
    <property type="evidence" value="ECO:0007669"/>
    <property type="project" value="TreeGrafter"/>
</dbReference>
<keyword evidence="4 6" id="KW-1133">Transmembrane helix</keyword>
<evidence type="ECO:0000256" key="2">
    <source>
        <dbReference type="ARBA" id="ARBA00005587"/>
    </source>
</evidence>
<feature type="transmembrane region" description="Helical" evidence="6">
    <location>
        <begin position="135"/>
        <end position="155"/>
    </location>
</feature>
<gene>
    <name evidence="7" type="ORF">G7Z17_g174</name>
</gene>
<dbReference type="OrthoDB" id="3648309at2759"/>
<comment type="caution">
    <text evidence="7">The sequence shown here is derived from an EMBL/GenBank/DDBJ whole genome shotgun (WGS) entry which is preliminary data.</text>
</comment>
<reference evidence="7" key="1">
    <citation type="submission" date="2020-03" db="EMBL/GenBank/DDBJ databases">
        <title>Draft Genome Sequence of Cylindrodendrum hubeiense.</title>
        <authorList>
            <person name="Buettner E."/>
            <person name="Kellner H."/>
        </authorList>
    </citation>
    <scope>NUCLEOTIDE SEQUENCE</scope>
    <source>
        <strain evidence="7">IHI 201604</strain>
    </source>
</reference>
<name>A0A9P5HP51_9HYPO</name>
<organism evidence="7 8">
    <name type="scientific">Cylindrodendrum hubeiense</name>
    <dbReference type="NCBI Taxonomy" id="595255"/>
    <lineage>
        <taxon>Eukaryota</taxon>
        <taxon>Fungi</taxon>
        <taxon>Dikarya</taxon>
        <taxon>Ascomycota</taxon>
        <taxon>Pezizomycotina</taxon>
        <taxon>Sordariomycetes</taxon>
        <taxon>Hypocreomycetidae</taxon>
        <taxon>Hypocreales</taxon>
        <taxon>Nectriaceae</taxon>
        <taxon>Cylindrodendrum</taxon>
    </lineage>
</organism>
<keyword evidence="5 6" id="KW-0472">Membrane</keyword>
<dbReference type="Proteomes" id="UP000722485">
    <property type="component" value="Unassembled WGS sequence"/>
</dbReference>
<dbReference type="GO" id="GO:0015123">
    <property type="term" value="F:acetate transmembrane transporter activity"/>
    <property type="evidence" value="ECO:0007669"/>
    <property type="project" value="TreeGrafter"/>
</dbReference>
<comment type="similarity">
    <text evidence="2">Belongs to the acetate uptake transporter (AceTr) (TC 2.A.96) family.</text>
</comment>
<feature type="transmembrane region" description="Helical" evidence="6">
    <location>
        <begin position="95"/>
        <end position="115"/>
    </location>
</feature>
<comment type="subcellular location">
    <subcellularLocation>
        <location evidence="1">Membrane</location>
        <topology evidence="1">Multi-pass membrane protein</topology>
    </subcellularLocation>
</comment>
<dbReference type="PANTHER" id="PTHR31123:SF1">
    <property type="entry name" value="ACCUMULATION OF DYADS PROTEIN 2-RELATED"/>
    <property type="match status" value="1"/>
</dbReference>
<dbReference type="PANTHER" id="PTHR31123">
    <property type="entry name" value="ACCUMULATION OF DYADS PROTEIN 2-RELATED"/>
    <property type="match status" value="1"/>
</dbReference>
<dbReference type="InterPro" id="IPR051633">
    <property type="entry name" value="AceTr"/>
</dbReference>
<evidence type="ECO:0000256" key="5">
    <source>
        <dbReference type="ARBA" id="ARBA00023136"/>
    </source>
</evidence>
<feature type="transmembrane region" description="Helical" evidence="6">
    <location>
        <begin position="196"/>
        <end position="220"/>
    </location>
</feature>
<dbReference type="InterPro" id="IPR000791">
    <property type="entry name" value="Gpr1/Fun34/SatP-like"/>
</dbReference>
<feature type="transmembrane region" description="Helical" evidence="6">
    <location>
        <begin position="162"/>
        <end position="184"/>
    </location>
</feature>
<evidence type="ECO:0000256" key="6">
    <source>
        <dbReference type="SAM" id="Phobius"/>
    </source>
</evidence>
<keyword evidence="8" id="KW-1185">Reference proteome</keyword>
<feature type="transmembrane region" description="Helical" evidence="6">
    <location>
        <begin position="64"/>
        <end position="83"/>
    </location>
</feature>
<evidence type="ECO:0000256" key="3">
    <source>
        <dbReference type="ARBA" id="ARBA00022692"/>
    </source>
</evidence>
<proteinExistence type="inferred from homology"/>
<feature type="transmembrane region" description="Helical" evidence="6">
    <location>
        <begin position="40"/>
        <end position="58"/>
    </location>
</feature>
<dbReference type="AlphaFoldDB" id="A0A9P5HP51"/>
<dbReference type="NCBIfam" id="NF038013">
    <property type="entry name" value="AceTr_1"/>
    <property type="match status" value="1"/>
</dbReference>